<dbReference type="AlphaFoldDB" id="A0A7D4Q9U9"/>
<gene>
    <name evidence="1" type="ORF">HQ865_17980</name>
</gene>
<protein>
    <submittedName>
        <fullName evidence="1">Uncharacterized protein</fullName>
    </submittedName>
</protein>
<dbReference type="EMBL" id="CP054139">
    <property type="protein sequence ID" value="QKJ31571.1"/>
    <property type="molecule type" value="Genomic_DNA"/>
</dbReference>
<organism evidence="1 2">
    <name type="scientific">Mucilaginibacter mali</name>
    <dbReference type="NCBI Taxonomy" id="2740462"/>
    <lineage>
        <taxon>Bacteria</taxon>
        <taxon>Pseudomonadati</taxon>
        <taxon>Bacteroidota</taxon>
        <taxon>Sphingobacteriia</taxon>
        <taxon>Sphingobacteriales</taxon>
        <taxon>Sphingobacteriaceae</taxon>
        <taxon>Mucilaginibacter</taxon>
    </lineage>
</organism>
<proteinExistence type="predicted"/>
<accession>A0A7D4Q9U9</accession>
<evidence type="ECO:0000313" key="1">
    <source>
        <dbReference type="EMBL" id="QKJ31571.1"/>
    </source>
</evidence>
<name>A0A7D4Q9U9_9SPHI</name>
<dbReference type="RefSeq" id="WP_173416230.1">
    <property type="nucleotide sequence ID" value="NZ_CP054139.1"/>
</dbReference>
<reference evidence="1 2" key="1">
    <citation type="submission" date="2020-05" db="EMBL/GenBank/DDBJ databases">
        <title>Mucilaginibacter mali sp. nov.</title>
        <authorList>
            <person name="Kim H.S."/>
            <person name="Lee K.C."/>
            <person name="Suh M.K."/>
            <person name="Kim J.-S."/>
            <person name="Han K.-I."/>
            <person name="Eom M.K."/>
            <person name="Shin Y.K."/>
            <person name="Lee J.-S."/>
        </authorList>
    </citation>
    <scope>NUCLEOTIDE SEQUENCE [LARGE SCALE GENOMIC DNA]</scope>
    <source>
        <strain evidence="1 2">G2-14</strain>
    </source>
</reference>
<dbReference type="Proteomes" id="UP000505355">
    <property type="component" value="Chromosome"/>
</dbReference>
<sequence>MTTITIKVPEKAQEKLSALVKELGGEVISISTAKASKKNKLLEEIRTGLKEVKEIEEGKSKFYTMSDLFDE</sequence>
<dbReference type="KEGG" id="mmab:HQ865_17980"/>
<keyword evidence="2" id="KW-1185">Reference proteome</keyword>
<evidence type="ECO:0000313" key="2">
    <source>
        <dbReference type="Proteomes" id="UP000505355"/>
    </source>
</evidence>